<keyword evidence="1" id="KW-0812">Transmembrane</keyword>
<dbReference type="EMBL" id="UGTV01000019">
    <property type="protein sequence ID" value="SUC39552.1"/>
    <property type="molecule type" value="Genomic_DNA"/>
</dbReference>
<gene>
    <name evidence="2" type="primary">yccS_2</name>
    <name evidence="2" type="ORF">NCTC11621_02269</name>
</gene>
<dbReference type="AlphaFoldDB" id="A0A379GF29"/>
<keyword evidence="1" id="KW-0472">Membrane</keyword>
<dbReference type="Proteomes" id="UP000254704">
    <property type="component" value="Unassembled WGS sequence"/>
</dbReference>
<accession>A0A379GF29</accession>
<name>A0A379GF29_9PAST</name>
<proteinExistence type="predicted"/>
<keyword evidence="1" id="KW-1133">Transmembrane helix</keyword>
<protein>
    <submittedName>
        <fullName evidence="2">YccS/YhfK family integral membrane protein</fullName>
    </submittedName>
</protein>
<sequence>MQVLISFDVMGFDLHEAMYSRVLDTLIGAAIAWFAVSYLWPDWKYLQLDKVSRQAIKSNAKSPFISLVNYNLVKEII</sequence>
<evidence type="ECO:0000313" key="2">
    <source>
        <dbReference type="EMBL" id="SUC39552.1"/>
    </source>
</evidence>
<evidence type="ECO:0000313" key="3">
    <source>
        <dbReference type="Proteomes" id="UP000254704"/>
    </source>
</evidence>
<feature type="transmembrane region" description="Helical" evidence="1">
    <location>
        <begin position="20"/>
        <end position="40"/>
    </location>
</feature>
<evidence type="ECO:0000256" key="1">
    <source>
        <dbReference type="SAM" id="Phobius"/>
    </source>
</evidence>
<organism evidence="2 3">
    <name type="scientific">Pasteurella canis</name>
    <dbReference type="NCBI Taxonomy" id="753"/>
    <lineage>
        <taxon>Bacteria</taxon>
        <taxon>Pseudomonadati</taxon>
        <taxon>Pseudomonadota</taxon>
        <taxon>Gammaproteobacteria</taxon>
        <taxon>Pasteurellales</taxon>
        <taxon>Pasteurellaceae</taxon>
        <taxon>Pasteurella</taxon>
    </lineage>
</organism>
<reference evidence="2 3" key="1">
    <citation type="submission" date="2018-06" db="EMBL/GenBank/DDBJ databases">
        <authorList>
            <consortium name="Pathogen Informatics"/>
            <person name="Doyle S."/>
        </authorList>
    </citation>
    <scope>NUCLEOTIDE SEQUENCE [LARGE SCALE GENOMIC DNA]</scope>
    <source>
        <strain evidence="2 3">NCTC11621</strain>
    </source>
</reference>